<feature type="chain" id="PRO_5011483644" evidence="2">
    <location>
        <begin position="21"/>
        <end position="268"/>
    </location>
</feature>
<protein>
    <submittedName>
        <fullName evidence="3">Polyhydroxybutyrate depolymerase</fullName>
    </submittedName>
</protein>
<accession>A0A1G7GUD3</accession>
<gene>
    <name evidence="3" type="ORF">SAMN05216377_102461</name>
</gene>
<dbReference type="Proteomes" id="UP000198967">
    <property type="component" value="Unassembled WGS sequence"/>
</dbReference>
<proteinExistence type="predicted"/>
<dbReference type="EMBL" id="FNBE01000002">
    <property type="protein sequence ID" value="SDE91762.1"/>
    <property type="molecule type" value="Genomic_DNA"/>
</dbReference>
<keyword evidence="1 2" id="KW-0732">Signal</keyword>
<sequence>MRRLLPLLLLLTACAPAEQAAVPRAGERSLSIPTPDGTRTATVVHPAAAGPGAPLVVVLHGHGGTASAMRSLGFDDLAARDGAVVAYPQGVGRSWNAGRCCGTARSQGVDDLGFLDTLVATLVRDDGVDPRRVYAVGFSNGGHLSYAWACAGGALAGIAPVAGALTRECPDPTPVSVVAVAGTADRTVPVAGLASLGKASLDASIAPFVRVGACGSPVTRVDGDATLTTWDCAGGRTVTKDVITDQEHAWHPGTRDLLWATLRIGAPA</sequence>
<keyword evidence="4" id="KW-1185">Reference proteome</keyword>
<reference evidence="3 4" key="1">
    <citation type="submission" date="2016-10" db="EMBL/GenBank/DDBJ databases">
        <authorList>
            <person name="de Groot N.N."/>
        </authorList>
    </citation>
    <scope>NUCLEOTIDE SEQUENCE [LARGE SCALE GENOMIC DNA]</scope>
    <source>
        <strain evidence="3 4">CGMCC 4.3143</strain>
    </source>
</reference>
<dbReference type="OrthoDB" id="9767239at2"/>
<evidence type="ECO:0000313" key="3">
    <source>
        <dbReference type="EMBL" id="SDE91762.1"/>
    </source>
</evidence>
<dbReference type="STRING" id="366584.SAMN05216377_102461"/>
<dbReference type="AlphaFoldDB" id="A0A1G7GUD3"/>
<dbReference type="Gene3D" id="3.40.50.1820">
    <property type="entry name" value="alpha/beta hydrolase"/>
    <property type="match status" value="1"/>
</dbReference>
<dbReference type="InterPro" id="IPR050955">
    <property type="entry name" value="Plant_Biomass_Hydrol_Est"/>
</dbReference>
<evidence type="ECO:0000313" key="4">
    <source>
        <dbReference type="Proteomes" id="UP000198967"/>
    </source>
</evidence>
<dbReference type="PANTHER" id="PTHR43037">
    <property type="entry name" value="UNNAMED PRODUCT-RELATED"/>
    <property type="match status" value="1"/>
</dbReference>
<name>A0A1G7GUD3_PSEOR</name>
<dbReference type="InterPro" id="IPR029058">
    <property type="entry name" value="AB_hydrolase_fold"/>
</dbReference>
<feature type="signal peptide" evidence="2">
    <location>
        <begin position="1"/>
        <end position="20"/>
    </location>
</feature>
<evidence type="ECO:0000256" key="2">
    <source>
        <dbReference type="SAM" id="SignalP"/>
    </source>
</evidence>
<dbReference type="RefSeq" id="WP_093077245.1">
    <property type="nucleotide sequence ID" value="NZ_FNBE01000002.1"/>
</dbReference>
<organism evidence="3 4">
    <name type="scientific">Pseudonocardia oroxyli</name>
    <dbReference type="NCBI Taxonomy" id="366584"/>
    <lineage>
        <taxon>Bacteria</taxon>
        <taxon>Bacillati</taxon>
        <taxon>Actinomycetota</taxon>
        <taxon>Actinomycetes</taxon>
        <taxon>Pseudonocardiales</taxon>
        <taxon>Pseudonocardiaceae</taxon>
        <taxon>Pseudonocardia</taxon>
    </lineage>
</organism>
<dbReference type="PANTHER" id="PTHR43037:SF1">
    <property type="entry name" value="BLL1128 PROTEIN"/>
    <property type="match status" value="1"/>
</dbReference>
<evidence type="ECO:0000256" key="1">
    <source>
        <dbReference type="ARBA" id="ARBA00022729"/>
    </source>
</evidence>
<dbReference type="SUPFAM" id="SSF53474">
    <property type="entry name" value="alpha/beta-Hydrolases"/>
    <property type="match status" value="1"/>
</dbReference>